<accession>A0A176TF22</accession>
<dbReference type="SUPFAM" id="SSF103515">
    <property type="entry name" value="Autotransporter"/>
    <property type="match status" value="1"/>
</dbReference>
<keyword evidence="1" id="KW-0732">Signal</keyword>
<protein>
    <recommendedName>
        <fullName evidence="4">Outer membrane protein beta-barrel domain-containing protein</fullName>
    </recommendedName>
</protein>
<evidence type="ECO:0000313" key="2">
    <source>
        <dbReference type="EMBL" id="OAD46143.1"/>
    </source>
</evidence>
<dbReference type="OrthoDB" id="1492374at2"/>
<proteinExistence type="predicted"/>
<gene>
    <name evidence="2" type="ORF">LPB303_04300</name>
</gene>
<evidence type="ECO:0008006" key="4">
    <source>
        <dbReference type="Google" id="ProtNLM"/>
    </source>
</evidence>
<dbReference type="STRING" id="1333662.LPB303_04300"/>
<comment type="caution">
    <text evidence="2">The sequence shown here is derived from an EMBL/GenBank/DDBJ whole genome shotgun (WGS) entry which is preliminary data.</text>
</comment>
<keyword evidence="3" id="KW-1185">Reference proteome</keyword>
<reference evidence="2 3" key="1">
    <citation type="submission" date="2016-02" db="EMBL/GenBank/DDBJ databases">
        <title>Draft genome sequence of Polaribacter atrinae KACC17473.</title>
        <authorList>
            <person name="Shin S.-K."/>
            <person name="Yi H."/>
        </authorList>
    </citation>
    <scope>NUCLEOTIDE SEQUENCE [LARGE SCALE GENOMIC DNA]</scope>
    <source>
        <strain evidence="2 3">KACC 17473</strain>
    </source>
</reference>
<evidence type="ECO:0000256" key="1">
    <source>
        <dbReference type="SAM" id="SignalP"/>
    </source>
</evidence>
<feature type="chain" id="PRO_5008049875" description="Outer membrane protein beta-barrel domain-containing protein" evidence="1">
    <location>
        <begin position="21"/>
        <end position="167"/>
    </location>
</feature>
<dbReference type="Proteomes" id="UP000076923">
    <property type="component" value="Unassembled WGS sequence"/>
</dbReference>
<sequence>MKKLLIVAFVTIMGVGAVNAQEGVLNGGLNVGVPTGDANDFYGLTLGAELNYMYPVAEGFTLGPSIQYSHFFGKDVEVLGGSTIEVSDASFLPISGAARFNVSEKFVVGANLGYAIGLSEDLDGGFYYRPVVGYKIDDTTQLNISYSGISNDGLEMNNVSLGVMFGI</sequence>
<name>A0A176TF22_9FLAO</name>
<dbReference type="RefSeq" id="WP_068448461.1">
    <property type="nucleotide sequence ID" value="NZ_CANKUV010000014.1"/>
</dbReference>
<dbReference type="EMBL" id="LVWE01000005">
    <property type="protein sequence ID" value="OAD46143.1"/>
    <property type="molecule type" value="Genomic_DNA"/>
</dbReference>
<organism evidence="2 3">
    <name type="scientific">Polaribacter atrinae</name>
    <dbReference type="NCBI Taxonomy" id="1333662"/>
    <lineage>
        <taxon>Bacteria</taxon>
        <taxon>Pseudomonadati</taxon>
        <taxon>Bacteroidota</taxon>
        <taxon>Flavobacteriia</taxon>
        <taxon>Flavobacteriales</taxon>
        <taxon>Flavobacteriaceae</taxon>
    </lineage>
</organism>
<feature type="signal peptide" evidence="1">
    <location>
        <begin position="1"/>
        <end position="20"/>
    </location>
</feature>
<dbReference type="InterPro" id="IPR036709">
    <property type="entry name" value="Autotransporte_beta_dom_sf"/>
</dbReference>
<evidence type="ECO:0000313" key="3">
    <source>
        <dbReference type="Proteomes" id="UP000076923"/>
    </source>
</evidence>
<dbReference type="AlphaFoldDB" id="A0A176TF22"/>